<organism evidence="2 3">
    <name type="scientific">Neisseria bacilliformis ATCC BAA-1200</name>
    <dbReference type="NCBI Taxonomy" id="888742"/>
    <lineage>
        <taxon>Bacteria</taxon>
        <taxon>Pseudomonadati</taxon>
        <taxon>Pseudomonadota</taxon>
        <taxon>Betaproteobacteria</taxon>
        <taxon>Neisseriales</taxon>
        <taxon>Neisseriaceae</taxon>
        <taxon>Neisseria</taxon>
    </lineage>
</organism>
<proteinExistence type="predicted"/>
<dbReference type="EMBL" id="AFAY01000012">
    <property type="protein sequence ID" value="EGF11518.1"/>
    <property type="molecule type" value="Genomic_DNA"/>
</dbReference>
<feature type="compositionally biased region" description="Basic residues" evidence="1">
    <location>
        <begin position="1"/>
        <end position="10"/>
    </location>
</feature>
<evidence type="ECO:0000313" key="3">
    <source>
        <dbReference type="Proteomes" id="UP000004105"/>
    </source>
</evidence>
<evidence type="ECO:0000313" key="2">
    <source>
        <dbReference type="EMBL" id="EGF11518.1"/>
    </source>
</evidence>
<evidence type="ECO:0000256" key="1">
    <source>
        <dbReference type="SAM" id="MobiDB-lite"/>
    </source>
</evidence>
<accession>F2BAG2</accession>
<dbReference type="AlphaFoldDB" id="F2BAG2"/>
<reference evidence="2 3" key="1">
    <citation type="submission" date="2011-02" db="EMBL/GenBank/DDBJ databases">
        <authorList>
            <person name="Muzny D."/>
            <person name="Qin X."/>
            <person name="Deng J."/>
            <person name="Jiang H."/>
            <person name="Liu Y."/>
            <person name="Qu J."/>
            <person name="Song X.-Z."/>
            <person name="Zhang L."/>
            <person name="Thornton R."/>
            <person name="Coyle M."/>
            <person name="Francisco L."/>
            <person name="Jackson L."/>
            <person name="Javaid M."/>
            <person name="Korchina V."/>
            <person name="Kovar C."/>
            <person name="Mata R."/>
            <person name="Mathew T."/>
            <person name="Ngo R."/>
            <person name="Nguyen L."/>
            <person name="Nguyen N."/>
            <person name="Okwuonu G."/>
            <person name="Ongeri F."/>
            <person name="Pham C."/>
            <person name="Simmons D."/>
            <person name="Wilczek-Boney K."/>
            <person name="Hale W."/>
            <person name="Jakkamsetti A."/>
            <person name="Pham P."/>
            <person name="Ruth R."/>
            <person name="San Lucas F."/>
            <person name="Warren J."/>
            <person name="Zhang J."/>
            <person name="Zhao Z."/>
            <person name="Zhou C."/>
            <person name="Zhu D."/>
            <person name="Lee S."/>
            <person name="Bess C."/>
            <person name="Blankenburg K."/>
            <person name="Forbes L."/>
            <person name="Fu Q."/>
            <person name="Gubbala S."/>
            <person name="Hirani K."/>
            <person name="Jayaseelan J.C."/>
            <person name="Lara F."/>
            <person name="Munidasa M."/>
            <person name="Palculict T."/>
            <person name="Patil S."/>
            <person name="Pu L.-L."/>
            <person name="Saada N."/>
            <person name="Tang L."/>
            <person name="Weissenberger G."/>
            <person name="Zhu Y."/>
            <person name="Hemphill L."/>
            <person name="Shang Y."/>
            <person name="Youmans B."/>
            <person name="Ayvaz T."/>
            <person name="Ross M."/>
            <person name="Santibanez J."/>
            <person name="Aqrawi P."/>
            <person name="Gross S."/>
            <person name="Joshi V."/>
            <person name="Fowler G."/>
            <person name="Nazareth L."/>
            <person name="Reid J."/>
            <person name="Worley K."/>
            <person name="Petrosino J."/>
            <person name="Highlander S."/>
            <person name="Gibbs R."/>
        </authorList>
    </citation>
    <scope>NUCLEOTIDE SEQUENCE [LARGE SCALE GENOMIC DNA]</scope>
    <source>
        <strain evidence="2 3">ATCC BAA-1200</strain>
    </source>
</reference>
<protein>
    <submittedName>
        <fullName evidence="2">Uncharacterized protein</fullName>
    </submittedName>
</protein>
<sequence>MGAAAHRGRLKTVETGFQTAFGRHRPRASLRHTPYLSGRGRLKSMKPVQRVSAA</sequence>
<comment type="caution">
    <text evidence="2">The sequence shown here is derived from an EMBL/GenBank/DDBJ whole genome shotgun (WGS) entry which is preliminary data.</text>
</comment>
<name>F2BAG2_9NEIS</name>
<dbReference type="HOGENOM" id="CLU_3045660_0_0_4"/>
<dbReference type="Proteomes" id="UP000004105">
    <property type="component" value="Unassembled WGS sequence"/>
</dbReference>
<feature type="region of interest" description="Disordered" evidence="1">
    <location>
        <begin position="1"/>
        <end position="54"/>
    </location>
</feature>
<keyword evidence="3" id="KW-1185">Reference proteome</keyword>
<gene>
    <name evidence="2" type="ORF">HMPREF9123_0634</name>
</gene>